<dbReference type="SUPFAM" id="SSF103506">
    <property type="entry name" value="Mitochondrial carrier"/>
    <property type="match status" value="1"/>
</dbReference>
<evidence type="ECO:0008006" key="13">
    <source>
        <dbReference type="Google" id="ProtNLM"/>
    </source>
</evidence>
<evidence type="ECO:0000256" key="1">
    <source>
        <dbReference type="ARBA" id="ARBA00004225"/>
    </source>
</evidence>
<comment type="subcellular location">
    <subcellularLocation>
        <location evidence="1">Mitochondrion membrane</location>
        <topology evidence="1">Multi-pass membrane protein</topology>
    </subcellularLocation>
</comment>
<dbReference type="InterPro" id="IPR050567">
    <property type="entry name" value="Mitochondrial_Carrier"/>
</dbReference>
<evidence type="ECO:0000256" key="11">
    <source>
        <dbReference type="SAM" id="Phobius"/>
    </source>
</evidence>
<reference evidence="12" key="1">
    <citation type="journal article" date="2024" name="Gigascience">
        <title>Chromosome-level genome of the poultry shaft louse Menopon gallinae provides insight into the host-switching and adaptive evolution of parasitic lice.</title>
        <authorList>
            <person name="Xu Y."/>
            <person name="Ma L."/>
            <person name="Liu S."/>
            <person name="Liang Y."/>
            <person name="Liu Q."/>
            <person name="He Z."/>
            <person name="Tian L."/>
            <person name="Duan Y."/>
            <person name="Cai W."/>
            <person name="Li H."/>
            <person name="Song F."/>
        </authorList>
    </citation>
    <scope>NUCLEOTIDE SEQUENCE</scope>
    <source>
        <strain evidence="12">Cailab_2023a</strain>
    </source>
</reference>
<gene>
    <name evidence="12" type="ORF">PYX00_007069</name>
</gene>
<name>A0AAW2HIA3_9NEOP</name>
<keyword evidence="5" id="KW-0677">Repeat</keyword>
<dbReference type="Pfam" id="PF00153">
    <property type="entry name" value="Mito_carr"/>
    <property type="match status" value="3"/>
</dbReference>
<evidence type="ECO:0000256" key="5">
    <source>
        <dbReference type="ARBA" id="ARBA00022737"/>
    </source>
</evidence>
<sequence length="323" mass="35622">MTNELSWCDFIAGWTGGMLGIFVGHPLDTLKVRQQTLPEPTGIIELTRTTYRLEGIPGFFKGLAYPLLGAGIYNALFFGVYGNCLRSLQGMGGENARKMCCENEPPGSNFHRDVFISGCVGGIATVLYACPLDVIKIKLQAQTATATKRASQIGIAEPIYKGPYDAMRAIYKTHGIVNGLYRGLWAMMWRDVPTFGIYTLSYEHILCMFKEKEDRSSRTSILSQVVAGGIAGCLTWSLIMPMDVVKTKMQAGDFDKPLCKGILDCFKQTRKSGLKALYAGLSLALMCAFPAHAVKFVMYEFIMKICRSEMNLKLFDVGSSGDK</sequence>
<dbReference type="PROSITE" id="PS50920">
    <property type="entry name" value="SOLCAR"/>
    <property type="match status" value="3"/>
</dbReference>
<accession>A0AAW2HIA3</accession>
<feature type="transmembrane region" description="Helical" evidence="11">
    <location>
        <begin position="63"/>
        <end position="81"/>
    </location>
</feature>
<comment type="caution">
    <text evidence="12">The sequence shown here is derived from an EMBL/GenBank/DDBJ whole genome shotgun (WGS) entry which is preliminary data.</text>
</comment>
<comment type="similarity">
    <text evidence="2 10">Belongs to the mitochondrial carrier (TC 2.A.29) family.</text>
</comment>
<evidence type="ECO:0000256" key="10">
    <source>
        <dbReference type="RuleBase" id="RU000488"/>
    </source>
</evidence>
<feature type="transmembrane region" description="Helical" evidence="11">
    <location>
        <begin position="221"/>
        <end position="239"/>
    </location>
</feature>
<evidence type="ECO:0000256" key="2">
    <source>
        <dbReference type="ARBA" id="ARBA00006375"/>
    </source>
</evidence>
<dbReference type="PANTHER" id="PTHR45624">
    <property type="entry name" value="MITOCHONDRIAL BASIC AMINO ACIDS TRANSPORTER-RELATED"/>
    <property type="match status" value="1"/>
</dbReference>
<evidence type="ECO:0000256" key="3">
    <source>
        <dbReference type="ARBA" id="ARBA00022448"/>
    </source>
</evidence>
<evidence type="ECO:0000256" key="8">
    <source>
        <dbReference type="ARBA" id="ARBA00023136"/>
    </source>
</evidence>
<evidence type="ECO:0000256" key="9">
    <source>
        <dbReference type="PROSITE-ProRule" id="PRU00282"/>
    </source>
</evidence>
<feature type="repeat" description="Solcar" evidence="9">
    <location>
        <begin position="112"/>
        <end position="208"/>
    </location>
</feature>
<proteinExistence type="inferred from homology"/>
<evidence type="ECO:0000256" key="6">
    <source>
        <dbReference type="ARBA" id="ARBA00022989"/>
    </source>
</evidence>
<dbReference type="PANTHER" id="PTHR45624:SF1">
    <property type="entry name" value="SD08189P"/>
    <property type="match status" value="1"/>
</dbReference>
<evidence type="ECO:0000256" key="7">
    <source>
        <dbReference type="ARBA" id="ARBA00023128"/>
    </source>
</evidence>
<dbReference type="GO" id="GO:1990575">
    <property type="term" value="P:mitochondrial L-ornithine transmembrane transport"/>
    <property type="evidence" value="ECO:0007669"/>
    <property type="project" value="TreeGrafter"/>
</dbReference>
<keyword evidence="8 9" id="KW-0472">Membrane</keyword>
<organism evidence="12">
    <name type="scientific">Menopon gallinae</name>
    <name type="common">poultry shaft louse</name>
    <dbReference type="NCBI Taxonomy" id="328185"/>
    <lineage>
        <taxon>Eukaryota</taxon>
        <taxon>Metazoa</taxon>
        <taxon>Ecdysozoa</taxon>
        <taxon>Arthropoda</taxon>
        <taxon>Hexapoda</taxon>
        <taxon>Insecta</taxon>
        <taxon>Pterygota</taxon>
        <taxon>Neoptera</taxon>
        <taxon>Paraneoptera</taxon>
        <taxon>Psocodea</taxon>
        <taxon>Troctomorpha</taxon>
        <taxon>Phthiraptera</taxon>
        <taxon>Amblycera</taxon>
        <taxon>Menoponidae</taxon>
        <taxon>Menopon</taxon>
    </lineage>
</organism>
<evidence type="ECO:0000313" key="12">
    <source>
        <dbReference type="EMBL" id="KAL0269272.1"/>
    </source>
</evidence>
<keyword evidence="7" id="KW-0496">Mitochondrion</keyword>
<dbReference type="EMBL" id="JARGDH010000004">
    <property type="protein sequence ID" value="KAL0269272.1"/>
    <property type="molecule type" value="Genomic_DNA"/>
</dbReference>
<dbReference type="Gene3D" id="1.50.40.10">
    <property type="entry name" value="Mitochondrial carrier domain"/>
    <property type="match status" value="2"/>
</dbReference>
<dbReference type="GO" id="GO:0031966">
    <property type="term" value="C:mitochondrial membrane"/>
    <property type="evidence" value="ECO:0007669"/>
    <property type="project" value="UniProtKB-SubCell"/>
</dbReference>
<dbReference type="InterPro" id="IPR018108">
    <property type="entry name" value="MCP_transmembrane"/>
</dbReference>
<dbReference type="AlphaFoldDB" id="A0AAW2HIA3"/>
<dbReference type="GO" id="GO:0005289">
    <property type="term" value="F:high-affinity L-arginine transmembrane transporter activity"/>
    <property type="evidence" value="ECO:0007669"/>
    <property type="project" value="TreeGrafter"/>
</dbReference>
<feature type="repeat" description="Solcar" evidence="9">
    <location>
        <begin position="219"/>
        <end position="305"/>
    </location>
</feature>
<keyword evidence="4 9" id="KW-0812">Transmembrane</keyword>
<feature type="repeat" description="Solcar" evidence="9">
    <location>
        <begin position="4"/>
        <end position="87"/>
    </location>
</feature>
<dbReference type="InterPro" id="IPR023395">
    <property type="entry name" value="MCP_dom_sf"/>
</dbReference>
<protein>
    <recommendedName>
        <fullName evidence="13">Mitochondrial carrier protein</fullName>
    </recommendedName>
</protein>
<dbReference type="EMBL" id="JARGDH010000004">
    <property type="protein sequence ID" value="KAL0269273.1"/>
    <property type="molecule type" value="Genomic_DNA"/>
</dbReference>
<keyword evidence="3 10" id="KW-0813">Transport</keyword>
<feature type="transmembrane region" description="Helical" evidence="11">
    <location>
        <begin position="276"/>
        <end position="298"/>
    </location>
</feature>
<keyword evidence="6 11" id="KW-1133">Transmembrane helix</keyword>
<evidence type="ECO:0000256" key="4">
    <source>
        <dbReference type="ARBA" id="ARBA00022692"/>
    </source>
</evidence>